<dbReference type="InterPro" id="IPR013413">
    <property type="entry name" value="CRISPR-assoc_prot_NE0113"/>
</dbReference>
<dbReference type="EMBL" id="CP021255">
    <property type="protein sequence ID" value="AVD71530.1"/>
    <property type="molecule type" value="Genomic_DNA"/>
</dbReference>
<dbReference type="OrthoDB" id="9805822at2"/>
<protein>
    <submittedName>
        <fullName evidence="2">CRISPR-associated protein</fullName>
    </submittedName>
</protein>
<dbReference type="KEGG" id="deo:CAY53_08670"/>
<organism evidence="2 3">
    <name type="scientific">Desulfobulbus oralis</name>
    <dbReference type="NCBI Taxonomy" id="1986146"/>
    <lineage>
        <taxon>Bacteria</taxon>
        <taxon>Pseudomonadati</taxon>
        <taxon>Thermodesulfobacteriota</taxon>
        <taxon>Desulfobulbia</taxon>
        <taxon>Desulfobulbales</taxon>
        <taxon>Desulfobulbaceae</taxon>
        <taxon>Desulfobulbus</taxon>
    </lineage>
</organism>
<evidence type="ECO:0000259" key="1">
    <source>
        <dbReference type="Pfam" id="PF09623"/>
    </source>
</evidence>
<name>A0A2L1GPC1_9BACT</name>
<evidence type="ECO:0000313" key="2">
    <source>
        <dbReference type="EMBL" id="AVD71530.1"/>
    </source>
</evidence>
<dbReference type="RefSeq" id="WP_104936782.1">
    <property type="nucleotide sequence ID" value="NZ_CP021255.1"/>
</dbReference>
<dbReference type="NCBIfam" id="TIGR02584">
    <property type="entry name" value="cas_NE0113"/>
    <property type="match status" value="1"/>
</dbReference>
<evidence type="ECO:0000313" key="3">
    <source>
        <dbReference type="Proteomes" id="UP000239867"/>
    </source>
</evidence>
<dbReference type="CDD" id="cd09741">
    <property type="entry name" value="Csx1_III-U"/>
    <property type="match status" value="1"/>
</dbReference>
<proteinExistence type="predicted"/>
<accession>A0A2L1GPC1</accession>
<dbReference type="Proteomes" id="UP000239867">
    <property type="component" value="Chromosome"/>
</dbReference>
<reference evidence="2 3" key="1">
    <citation type="journal article" date="2018" name="MBio">
        <title>Insights into the evolution of host association through the isolation and characterization of a novel human periodontal pathobiont, Desulfobulbus oralis.</title>
        <authorList>
            <person name="Cross K.L."/>
            <person name="Chirania P."/>
            <person name="Xiong W."/>
            <person name="Beall C.J."/>
            <person name="Elkins J.G."/>
            <person name="Giannone R.J."/>
            <person name="Griffen A.L."/>
            <person name="Guss A.M."/>
            <person name="Hettich R.L."/>
            <person name="Joshi S.S."/>
            <person name="Mokrzan E.M."/>
            <person name="Martin R.K."/>
            <person name="Zhulin I.B."/>
            <person name="Leys E.J."/>
            <person name="Podar M."/>
        </authorList>
    </citation>
    <scope>NUCLEOTIDE SEQUENCE [LARGE SCALE GENOMIC DNA]</scope>
    <source>
        <strain evidence="2 3">ORNL</strain>
    </source>
</reference>
<dbReference type="InterPro" id="IPR019092">
    <property type="entry name" value="SSO2081-like_dom"/>
</dbReference>
<gene>
    <name evidence="2" type="ORF">CAY53_08670</name>
</gene>
<feature type="domain" description="CRISPR system ring nuclease SSO2081-like" evidence="1">
    <location>
        <begin position="12"/>
        <end position="228"/>
    </location>
</feature>
<dbReference type="Pfam" id="PF09623">
    <property type="entry name" value="Cas_NE0113"/>
    <property type="match status" value="1"/>
</dbReference>
<keyword evidence="3" id="KW-1185">Reference proteome</keyword>
<sequence>MKRILLAVSGMSPQIITEALYCLHCDGRDVDAIHVVTTRDGKDLLQAGLLDSGRGQFYRFCKEYGLDARQVDFSRDNMHIPLDARGRELPDIVDQDDNEALLVLCLRLARELTQGDTAVYFLVAGGRKTMSSCLSFAAQMYGRPQDRIYHVLVSPEFEGHRDFWFPPREARRLELRDRQGRSFWMNTDDARVQLVSLPFLSLRRHLPGHLLAGPDTPGALMASLVREEDRGFTISLAAKTVAYGSLQVDLKPVWLALLAFFAEIRLQGAAPVPTDSGECPPWFLETGEILNRQNRIAKLYEHIAGGRKDGMSTTGISSLNADNFHSYRSRVNQALRTAFGPAGELLAIQPWGRRPNTRYGLRIEKRQVQFKKK</sequence>
<dbReference type="AlphaFoldDB" id="A0A2L1GPC1"/>